<organism evidence="7 8">
    <name type="scientific">Caballeronia glathei</name>
    <dbReference type="NCBI Taxonomy" id="60547"/>
    <lineage>
        <taxon>Bacteria</taxon>
        <taxon>Pseudomonadati</taxon>
        <taxon>Pseudomonadota</taxon>
        <taxon>Betaproteobacteria</taxon>
        <taxon>Burkholderiales</taxon>
        <taxon>Burkholderiaceae</taxon>
        <taxon>Caballeronia</taxon>
    </lineage>
</organism>
<dbReference type="GO" id="GO:0003677">
    <property type="term" value="F:DNA binding"/>
    <property type="evidence" value="ECO:0007669"/>
    <property type="project" value="UniProtKB-KW"/>
</dbReference>
<feature type="region of interest" description="Disordered" evidence="5">
    <location>
        <begin position="123"/>
        <end position="225"/>
    </location>
</feature>
<evidence type="ECO:0000313" key="8">
    <source>
        <dbReference type="Proteomes" id="UP000027466"/>
    </source>
</evidence>
<dbReference type="EMBL" id="JFHC01000003">
    <property type="protein sequence ID" value="KDR44288.1"/>
    <property type="molecule type" value="Genomic_DNA"/>
</dbReference>
<dbReference type="Proteomes" id="UP000027466">
    <property type="component" value="Unassembled WGS sequence"/>
</dbReference>
<comment type="subcellular location">
    <subcellularLocation>
        <location evidence="1">Cytoplasm</location>
        <location evidence="1">Nucleoid</location>
    </subcellularLocation>
</comment>
<dbReference type="SUPFAM" id="SSF81273">
    <property type="entry name" value="H-NS histone-like proteins"/>
    <property type="match status" value="1"/>
</dbReference>
<keyword evidence="8" id="KW-1185">Reference proteome</keyword>
<dbReference type="Gene3D" id="4.10.430.30">
    <property type="match status" value="1"/>
</dbReference>
<dbReference type="GO" id="GO:0009295">
    <property type="term" value="C:nucleoid"/>
    <property type="evidence" value="ECO:0007669"/>
    <property type="project" value="UniProtKB-SubCell"/>
</dbReference>
<protein>
    <submittedName>
        <fullName evidence="7">Histidine biosynthesis protein</fullName>
    </submittedName>
</protein>
<sequence length="225" mass="23242">MATLEQIQRKLKQLQAQADALIAKRMQGAIADIRKLMDDHGLTIADIDAHFASGKRRGRRASALSSGTRKSGVRSKASAKGKLPPKYRDPVTGATWSGHARPPAWIKDAKDRSKFLIAPAGNASADDAGKAKGAKGKSAAVKTKATAKRAIAVKTRAKKVASKKSAARKVSTAKPPLASKGVAAKKSRGPAAKKAVAKKAAASKKAVASTSESSSPVNGFAEATA</sequence>
<reference evidence="7 8" key="1">
    <citation type="submission" date="2014-03" db="EMBL/GenBank/DDBJ databases">
        <title>Draft Genome Sequences of Four Burkholderia Strains.</title>
        <authorList>
            <person name="Liu X.Y."/>
            <person name="Li C.X."/>
            <person name="Xu J.H."/>
        </authorList>
    </citation>
    <scope>NUCLEOTIDE SEQUENCE [LARGE SCALE GENOMIC DNA]</scope>
    <source>
        <strain evidence="7 8">DSM 50014</strain>
    </source>
</reference>
<feature type="compositionally biased region" description="Low complexity" evidence="5">
    <location>
        <begin position="136"/>
        <end position="154"/>
    </location>
</feature>
<keyword evidence="4" id="KW-0238">DNA-binding</keyword>
<evidence type="ECO:0000259" key="6">
    <source>
        <dbReference type="SMART" id="SM00528"/>
    </source>
</evidence>
<accession>A0A069PU43</accession>
<dbReference type="InterPro" id="IPR027444">
    <property type="entry name" value="H-NS_C_dom"/>
</dbReference>
<dbReference type="RefSeq" id="WP_035935511.1">
    <property type="nucleotide sequence ID" value="NZ_CADFFX010000002.1"/>
</dbReference>
<name>A0A069PU43_9BURK</name>
<dbReference type="AlphaFoldDB" id="A0A069PU43"/>
<comment type="similarity">
    <text evidence="2">Belongs to the histone-like protein H-NS family.</text>
</comment>
<keyword evidence="3" id="KW-0963">Cytoplasm</keyword>
<dbReference type="PANTHER" id="PTHR38097:SF2">
    <property type="entry name" value="DNA-BINDING PROTEIN STPA"/>
    <property type="match status" value="1"/>
</dbReference>
<dbReference type="PANTHER" id="PTHR38097">
    <property type="match status" value="1"/>
</dbReference>
<gene>
    <name evidence="7" type="ORF">BG61_19715</name>
</gene>
<dbReference type="SMART" id="SM00528">
    <property type="entry name" value="HNS"/>
    <property type="match status" value="1"/>
</dbReference>
<comment type="caution">
    <text evidence="7">The sequence shown here is derived from an EMBL/GenBank/DDBJ whole genome shotgun (WGS) entry which is preliminary data.</text>
</comment>
<evidence type="ECO:0000313" key="7">
    <source>
        <dbReference type="EMBL" id="KDR44288.1"/>
    </source>
</evidence>
<evidence type="ECO:0000256" key="4">
    <source>
        <dbReference type="ARBA" id="ARBA00023125"/>
    </source>
</evidence>
<proteinExistence type="inferred from homology"/>
<feature type="region of interest" description="Disordered" evidence="5">
    <location>
        <begin position="55"/>
        <end position="105"/>
    </location>
</feature>
<evidence type="ECO:0000256" key="3">
    <source>
        <dbReference type="ARBA" id="ARBA00022490"/>
    </source>
</evidence>
<feature type="compositionally biased region" description="Low complexity" evidence="5">
    <location>
        <begin position="192"/>
        <end position="215"/>
    </location>
</feature>
<dbReference type="Pfam" id="PF00816">
    <property type="entry name" value="Histone_HNS"/>
    <property type="match status" value="1"/>
</dbReference>
<evidence type="ECO:0000256" key="2">
    <source>
        <dbReference type="ARBA" id="ARBA00010610"/>
    </source>
</evidence>
<feature type="domain" description="DNA-binding protein H-NS-like C-terminal" evidence="6">
    <location>
        <begin position="77"/>
        <end position="117"/>
    </location>
</feature>
<feature type="compositionally biased region" description="Basic residues" evidence="5">
    <location>
        <begin position="155"/>
        <end position="167"/>
    </location>
</feature>
<evidence type="ECO:0000256" key="5">
    <source>
        <dbReference type="SAM" id="MobiDB-lite"/>
    </source>
</evidence>
<feature type="compositionally biased region" description="Basic residues" evidence="5">
    <location>
        <begin position="71"/>
        <end position="85"/>
    </location>
</feature>
<evidence type="ECO:0000256" key="1">
    <source>
        <dbReference type="ARBA" id="ARBA00004453"/>
    </source>
</evidence>